<keyword evidence="6" id="KW-0010">Activator</keyword>
<evidence type="ECO:0000256" key="6">
    <source>
        <dbReference type="ARBA" id="ARBA00023159"/>
    </source>
</evidence>
<evidence type="ECO:0000313" key="10">
    <source>
        <dbReference type="Proteomes" id="UP000823775"/>
    </source>
</evidence>
<dbReference type="EMBL" id="JACEIK010000213">
    <property type="protein sequence ID" value="MCD7452509.1"/>
    <property type="molecule type" value="Genomic_DNA"/>
</dbReference>
<dbReference type="PANTHER" id="PTHR31604">
    <property type="entry name" value="PROTEIN LATERAL ROOT PRIMORDIUM 1"/>
    <property type="match status" value="1"/>
</dbReference>
<comment type="caution">
    <text evidence="9">The sequence shown here is derived from an EMBL/GenBank/DDBJ whole genome shotgun (WGS) entry which is preliminary data.</text>
</comment>
<evidence type="ECO:0000256" key="4">
    <source>
        <dbReference type="ARBA" id="ARBA00022833"/>
    </source>
</evidence>
<evidence type="ECO:0000256" key="7">
    <source>
        <dbReference type="ARBA" id="ARBA00023242"/>
    </source>
</evidence>
<feature type="compositionally biased region" description="Gly residues" evidence="8">
    <location>
        <begin position="1"/>
        <end position="10"/>
    </location>
</feature>
<evidence type="ECO:0000313" key="9">
    <source>
        <dbReference type="EMBL" id="MCD7452509.1"/>
    </source>
</evidence>
<dbReference type="InterPro" id="IPR007818">
    <property type="entry name" value="SHI"/>
</dbReference>
<evidence type="ECO:0000256" key="8">
    <source>
        <dbReference type="SAM" id="MobiDB-lite"/>
    </source>
</evidence>
<organism evidence="9 10">
    <name type="scientific">Datura stramonium</name>
    <name type="common">Jimsonweed</name>
    <name type="synonym">Common thornapple</name>
    <dbReference type="NCBI Taxonomy" id="4076"/>
    <lineage>
        <taxon>Eukaryota</taxon>
        <taxon>Viridiplantae</taxon>
        <taxon>Streptophyta</taxon>
        <taxon>Embryophyta</taxon>
        <taxon>Tracheophyta</taxon>
        <taxon>Spermatophyta</taxon>
        <taxon>Magnoliopsida</taxon>
        <taxon>eudicotyledons</taxon>
        <taxon>Gunneridae</taxon>
        <taxon>Pentapetalae</taxon>
        <taxon>asterids</taxon>
        <taxon>lamiids</taxon>
        <taxon>Solanales</taxon>
        <taxon>Solanaceae</taxon>
        <taxon>Solanoideae</taxon>
        <taxon>Datureae</taxon>
        <taxon>Datura</taxon>
    </lineage>
</organism>
<feature type="region of interest" description="Disordered" evidence="8">
    <location>
        <begin position="1"/>
        <end position="28"/>
    </location>
</feature>
<dbReference type="Pfam" id="PF05142">
    <property type="entry name" value="DUF702"/>
    <property type="match status" value="1"/>
</dbReference>
<comment type="subcellular location">
    <subcellularLocation>
        <location evidence="1">Nucleus</location>
    </subcellularLocation>
</comment>
<feature type="compositionally biased region" description="Basic and acidic residues" evidence="8">
    <location>
        <begin position="11"/>
        <end position="27"/>
    </location>
</feature>
<evidence type="ECO:0000256" key="5">
    <source>
        <dbReference type="ARBA" id="ARBA00023125"/>
    </source>
</evidence>
<keyword evidence="3" id="KW-0479">Metal-binding</keyword>
<dbReference type="Proteomes" id="UP000823775">
    <property type="component" value="Unassembled WGS sequence"/>
</dbReference>
<proteinExistence type="inferred from homology"/>
<protein>
    <submittedName>
        <fullName evidence="9">Uncharacterized protein</fullName>
    </submittedName>
</protein>
<gene>
    <name evidence="9" type="ORF">HAX54_017196</name>
</gene>
<sequence>MAGFFLIGGEGEGREETSSQEYRHHQETTSTHNLFMYKNHVQELPTYKGFELLQQQNHDDHEQSYRNPIINPFELDIGPNHHHHEDGPNNNSRSAGNFMMMMMRSSSSRITSNNSSTISCQDCGNQAKKDCQHMRCRTCCKNRGFQCQTHVKSTWVPAAKRRERQQQQQQQQQQDHSKPKRQKDDPIITGSSDLVCTHLPSFNIINIV</sequence>
<keyword evidence="7" id="KW-0539">Nucleus</keyword>
<reference evidence="9 10" key="1">
    <citation type="journal article" date="2021" name="BMC Genomics">
        <title>Datura genome reveals duplications of psychoactive alkaloid biosynthetic genes and high mutation rate following tissue culture.</title>
        <authorList>
            <person name="Rajewski A."/>
            <person name="Carter-House D."/>
            <person name="Stajich J."/>
            <person name="Litt A."/>
        </authorList>
    </citation>
    <scope>NUCLEOTIDE SEQUENCE [LARGE SCALE GENOMIC DNA]</scope>
    <source>
        <strain evidence="9">AR-01</strain>
    </source>
</reference>
<evidence type="ECO:0000256" key="3">
    <source>
        <dbReference type="ARBA" id="ARBA00022723"/>
    </source>
</evidence>
<dbReference type="InterPro" id="IPR006510">
    <property type="entry name" value="Znf_LRP1"/>
</dbReference>
<keyword evidence="10" id="KW-1185">Reference proteome</keyword>
<feature type="region of interest" description="Disordered" evidence="8">
    <location>
        <begin position="158"/>
        <end position="190"/>
    </location>
</feature>
<evidence type="ECO:0000256" key="2">
    <source>
        <dbReference type="ARBA" id="ARBA00006911"/>
    </source>
</evidence>
<dbReference type="NCBIfam" id="TIGR01623">
    <property type="entry name" value="put_zinc_LRP1"/>
    <property type="match status" value="1"/>
</dbReference>
<evidence type="ECO:0000256" key="1">
    <source>
        <dbReference type="ARBA" id="ARBA00004123"/>
    </source>
</evidence>
<keyword evidence="5" id="KW-0238">DNA-binding</keyword>
<dbReference type="PANTHER" id="PTHR31604:SF42">
    <property type="entry name" value="PROTEIN SHI RELATED SEQUENCE 1-LIKE"/>
    <property type="match status" value="1"/>
</dbReference>
<keyword evidence="4" id="KW-0862">Zinc</keyword>
<name>A0ABS8S0E3_DATST</name>
<accession>A0ABS8S0E3</accession>
<comment type="similarity">
    <text evidence="2">Belongs to the SHI protein family.</text>
</comment>